<dbReference type="STRING" id="1121284.SAMN05660493_00653"/>
<dbReference type="EMBL" id="FTPU01000005">
    <property type="protein sequence ID" value="SIT95982.1"/>
    <property type="molecule type" value="Genomic_DNA"/>
</dbReference>
<gene>
    <name evidence="1" type="ORF">SAMN05660493_00653</name>
</gene>
<organism evidence="1 2">
    <name type="scientific">Epilithonimonas bovis DSM 19482</name>
    <dbReference type="NCBI Taxonomy" id="1121284"/>
    <lineage>
        <taxon>Bacteria</taxon>
        <taxon>Pseudomonadati</taxon>
        <taxon>Bacteroidota</taxon>
        <taxon>Flavobacteriia</taxon>
        <taxon>Flavobacteriales</taxon>
        <taxon>Weeksellaceae</taxon>
        <taxon>Chryseobacterium group</taxon>
        <taxon>Epilithonimonas</taxon>
    </lineage>
</organism>
<evidence type="ECO:0000313" key="1">
    <source>
        <dbReference type="EMBL" id="SIT95982.1"/>
    </source>
</evidence>
<keyword evidence="2" id="KW-1185">Reference proteome</keyword>
<reference evidence="2" key="1">
    <citation type="submission" date="2016-10" db="EMBL/GenBank/DDBJ databases">
        <authorList>
            <person name="Varghese N."/>
            <person name="Submissions S."/>
        </authorList>
    </citation>
    <scope>NUCLEOTIDE SEQUENCE [LARGE SCALE GENOMIC DNA]</scope>
    <source>
        <strain evidence="2">DSM 19482</strain>
    </source>
</reference>
<dbReference type="Proteomes" id="UP000187261">
    <property type="component" value="Unassembled WGS sequence"/>
</dbReference>
<name>A0A1U7PVK2_9FLAO</name>
<evidence type="ECO:0000313" key="2">
    <source>
        <dbReference type="Proteomes" id="UP000187261"/>
    </source>
</evidence>
<accession>A0A1U7PVK2</accession>
<protein>
    <submittedName>
        <fullName evidence="1">Uncharacterized protein</fullName>
    </submittedName>
</protein>
<sequence length="40" mass="4516">MLNIQIIVLSQNEKINIANVIRLRRIPKGSKVNGMLKDNA</sequence>
<dbReference type="AlphaFoldDB" id="A0A1U7PVK2"/>
<proteinExistence type="predicted"/>